<evidence type="ECO:0000313" key="2">
    <source>
        <dbReference type="Proteomes" id="UP000092993"/>
    </source>
</evidence>
<dbReference type="AlphaFoldDB" id="A0A1C7MML0"/>
<evidence type="ECO:0000313" key="1">
    <source>
        <dbReference type="EMBL" id="OBZ78102.1"/>
    </source>
</evidence>
<comment type="caution">
    <text evidence="1">The sequence shown here is derived from an EMBL/GenBank/DDBJ whole genome shotgun (WGS) entry which is preliminary data.</text>
</comment>
<dbReference type="Proteomes" id="UP000092993">
    <property type="component" value="Unassembled WGS sequence"/>
</dbReference>
<keyword evidence="2" id="KW-1185">Reference proteome</keyword>
<proteinExistence type="predicted"/>
<reference evidence="1 2" key="1">
    <citation type="submission" date="2016-03" db="EMBL/GenBank/DDBJ databases">
        <title>Whole genome sequencing of Grifola frondosa 9006-11.</title>
        <authorList>
            <person name="Min B."/>
            <person name="Park H."/>
            <person name="Kim J.-G."/>
            <person name="Cho H."/>
            <person name="Oh Y.-L."/>
            <person name="Kong W.-S."/>
            <person name="Choi I.-G."/>
        </authorList>
    </citation>
    <scope>NUCLEOTIDE SEQUENCE [LARGE SCALE GENOMIC DNA]</scope>
    <source>
        <strain evidence="1 2">9006-11</strain>
    </source>
</reference>
<accession>A0A1C7MML0</accession>
<sequence length="93" mass="10404">MGNGVKFPYHTDSAVERKITLWRIPTGATCVVGAFSQDAQAKMPYHPSSHPLSNVHRGLLRNMYLPSLDDKKPCMAPSSPYLPREATFLLPHR</sequence>
<dbReference type="EMBL" id="LUGG01000002">
    <property type="protein sequence ID" value="OBZ78102.1"/>
    <property type="molecule type" value="Genomic_DNA"/>
</dbReference>
<gene>
    <name evidence="1" type="ORF">A0H81_01732</name>
</gene>
<name>A0A1C7MML0_GRIFR</name>
<organism evidence="1 2">
    <name type="scientific">Grifola frondosa</name>
    <name type="common">Maitake</name>
    <name type="synonym">Polyporus frondosus</name>
    <dbReference type="NCBI Taxonomy" id="5627"/>
    <lineage>
        <taxon>Eukaryota</taxon>
        <taxon>Fungi</taxon>
        <taxon>Dikarya</taxon>
        <taxon>Basidiomycota</taxon>
        <taxon>Agaricomycotina</taxon>
        <taxon>Agaricomycetes</taxon>
        <taxon>Polyporales</taxon>
        <taxon>Grifolaceae</taxon>
        <taxon>Grifola</taxon>
    </lineage>
</organism>
<protein>
    <submittedName>
        <fullName evidence="1">Uncharacterized protein</fullName>
    </submittedName>
</protein>